<evidence type="ECO:0000313" key="6">
    <source>
        <dbReference type="EMBL" id="TCJ14425.1"/>
    </source>
</evidence>
<accession>A0A4R1BBM8</accession>
<feature type="domain" description="Pirin C-terminal" evidence="5">
    <location>
        <begin position="195"/>
        <end position="290"/>
    </location>
</feature>
<comment type="caution">
    <text evidence="6">The sequence shown here is derived from an EMBL/GenBank/DDBJ whole genome shotgun (WGS) entry which is preliminary data.</text>
</comment>
<feature type="binding site" evidence="2">
    <location>
        <position position="71"/>
    </location>
    <ligand>
        <name>Fe cation</name>
        <dbReference type="ChEBI" id="CHEBI:24875"/>
    </ligand>
</feature>
<feature type="binding site" evidence="2">
    <location>
        <position position="115"/>
    </location>
    <ligand>
        <name>Fe cation</name>
        <dbReference type="ChEBI" id="CHEBI:24875"/>
    </ligand>
</feature>
<dbReference type="Pfam" id="PF02678">
    <property type="entry name" value="Pirin"/>
    <property type="match status" value="1"/>
</dbReference>
<dbReference type="InterPro" id="IPR011051">
    <property type="entry name" value="RmlC_Cupin_sf"/>
</dbReference>
<feature type="binding site" evidence="2">
    <location>
        <position position="69"/>
    </location>
    <ligand>
        <name>Fe cation</name>
        <dbReference type="ChEBI" id="CHEBI:24875"/>
    </ligand>
</feature>
<name>A0A4R1BBM8_9BACT</name>
<sequence length="294" mass="31872">MNNHKTSTRPKVVEAVYPVNPVDYHGLITYTALPASKLPMERLDPFIFLNHHGVQRFGPNNKGLPFGPHPHKGFETVTFIVEGDLVHKDSTGFESNIKAGGVQWMTAGRGIIHSEQSSAEFMRNGGNVDILQLWVNLPARLKSSAPNYIGLQKDQVPDLTLDNGSVTIHLVSGLWEDRKAPILSLSDVHLATVGFKEGGTVDIPVPGDHSVLFYVIKGNVTVNGASAAAHNLVVFGAGEQINVEATSDALILFGHAAPTNEPIVARGPFVMNTQAEIDQAYQDFQQGKFGGWNH</sequence>
<dbReference type="InterPro" id="IPR014710">
    <property type="entry name" value="RmlC-like_jellyroll"/>
</dbReference>
<dbReference type="InterPro" id="IPR008778">
    <property type="entry name" value="Pirin_C_dom"/>
</dbReference>
<comment type="similarity">
    <text evidence="1 3">Belongs to the pirin family.</text>
</comment>
<dbReference type="InterPro" id="IPR012093">
    <property type="entry name" value="Pirin"/>
</dbReference>
<dbReference type="GO" id="GO:0046872">
    <property type="term" value="F:metal ion binding"/>
    <property type="evidence" value="ECO:0007669"/>
    <property type="project" value="UniProtKB-KW"/>
</dbReference>
<dbReference type="PANTHER" id="PTHR43594:SF1">
    <property type="entry name" value="QUERCETIN 2,3-DIOXYGENASE PA2418-RELATED"/>
    <property type="match status" value="1"/>
</dbReference>
<keyword evidence="2" id="KW-0479">Metal-binding</keyword>
<feature type="binding site" evidence="2">
    <location>
        <position position="113"/>
    </location>
    <ligand>
        <name>Fe cation</name>
        <dbReference type="ChEBI" id="CHEBI:24875"/>
    </ligand>
</feature>
<dbReference type="InterPro" id="IPR053186">
    <property type="entry name" value="QDO-related"/>
</dbReference>
<dbReference type="Pfam" id="PF05726">
    <property type="entry name" value="Pirin_C"/>
    <property type="match status" value="1"/>
</dbReference>
<reference evidence="6 7" key="1">
    <citation type="submission" date="2019-03" db="EMBL/GenBank/DDBJ databases">
        <authorList>
            <person name="Kim M.K.M."/>
        </authorList>
    </citation>
    <scope>NUCLEOTIDE SEQUENCE [LARGE SCALE GENOMIC DNA]</scope>
    <source>
        <strain evidence="6 7">17J68-12</strain>
    </source>
</reference>
<evidence type="ECO:0000259" key="4">
    <source>
        <dbReference type="Pfam" id="PF02678"/>
    </source>
</evidence>
<dbReference type="Gene3D" id="2.60.120.10">
    <property type="entry name" value="Jelly Rolls"/>
    <property type="match status" value="2"/>
</dbReference>
<dbReference type="CDD" id="cd02909">
    <property type="entry name" value="cupin_pirin_N"/>
    <property type="match status" value="1"/>
</dbReference>
<evidence type="ECO:0000259" key="5">
    <source>
        <dbReference type="Pfam" id="PF05726"/>
    </source>
</evidence>
<dbReference type="PIRSF" id="PIRSF006232">
    <property type="entry name" value="Pirin"/>
    <property type="match status" value="1"/>
</dbReference>
<keyword evidence="2" id="KW-0408">Iron</keyword>
<organism evidence="6 7">
    <name type="scientific">Flaviaesturariibacter flavus</name>
    <dbReference type="NCBI Taxonomy" id="2502780"/>
    <lineage>
        <taxon>Bacteria</taxon>
        <taxon>Pseudomonadati</taxon>
        <taxon>Bacteroidota</taxon>
        <taxon>Chitinophagia</taxon>
        <taxon>Chitinophagales</taxon>
        <taxon>Chitinophagaceae</taxon>
        <taxon>Flaviaestuariibacter</taxon>
    </lineage>
</organism>
<evidence type="ECO:0000256" key="2">
    <source>
        <dbReference type="PIRSR" id="PIRSR006232-1"/>
    </source>
</evidence>
<proteinExistence type="inferred from homology"/>
<keyword evidence="7" id="KW-1185">Reference proteome</keyword>
<gene>
    <name evidence="6" type="ORF">EPD60_10570</name>
</gene>
<dbReference type="CDD" id="cd02247">
    <property type="entry name" value="cupin_pirin_C"/>
    <property type="match status" value="1"/>
</dbReference>
<feature type="domain" description="Pirin N-terminal" evidence="4">
    <location>
        <begin position="40"/>
        <end position="135"/>
    </location>
</feature>
<dbReference type="AlphaFoldDB" id="A0A4R1BBM8"/>
<dbReference type="SUPFAM" id="SSF51182">
    <property type="entry name" value="RmlC-like cupins"/>
    <property type="match status" value="1"/>
</dbReference>
<comment type="cofactor">
    <cofactor evidence="2">
        <name>Fe cation</name>
        <dbReference type="ChEBI" id="CHEBI:24875"/>
    </cofactor>
    <text evidence="2">Binds 1 Fe cation per subunit.</text>
</comment>
<evidence type="ECO:0000256" key="1">
    <source>
        <dbReference type="ARBA" id="ARBA00008416"/>
    </source>
</evidence>
<evidence type="ECO:0000313" key="7">
    <source>
        <dbReference type="Proteomes" id="UP000295334"/>
    </source>
</evidence>
<dbReference type="RefSeq" id="WP_131449416.1">
    <property type="nucleotide sequence ID" value="NZ_SJZI01000042.1"/>
</dbReference>
<protein>
    <submittedName>
        <fullName evidence="6">Pirin family protein</fullName>
    </submittedName>
</protein>
<dbReference type="OrthoDB" id="321327at2"/>
<evidence type="ECO:0000256" key="3">
    <source>
        <dbReference type="RuleBase" id="RU003457"/>
    </source>
</evidence>
<dbReference type="EMBL" id="SJZI01000042">
    <property type="protein sequence ID" value="TCJ14425.1"/>
    <property type="molecule type" value="Genomic_DNA"/>
</dbReference>
<dbReference type="Proteomes" id="UP000295334">
    <property type="component" value="Unassembled WGS sequence"/>
</dbReference>
<dbReference type="InterPro" id="IPR003829">
    <property type="entry name" value="Pirin_N_dom"/>
</dbReference>
<dbReference type="PANTHER" id="PTHR43594">
    <property type="entry name" value="QUERCETIN 2,3-DIOXYGENASE"/>
    <property type="match status" value="1"/>
</dbReference>